<keyword evidence="5 8" id="KW-0812">Transmembrane</keyword>
<gene>
    <name evidence="10" type="ORF">SAMN05660652_01549</name>
</gene>
<keyword evidence="4 10" id="KW-0808">Transferase</keyword>
<name>A0A1G8BN00_9RHOO</name>
<keyword evidence="11" id="KW-1185">Reference proteome</keyword>
<comment type="subcellular location">
    <subcellularLocation>
        <location evidence="1">Cell membrane</location>
        <topology evidence="1">Multi-pass membrane protein</topology>
    </subcellularLocation>
</comment>
<keyword evidence="3" id="KW-0328">Glycosyltransferase</keyword>
<dbReference type="GO" id="GO:0016763">
    <property type="term" value="F:pentosyltransferase activity"/>
    <property type="evidence" value="ECO:0007669"/>
    <property type="project" value="TreeGrafter"/>
</dbReference>
<feature type="transmembrane region" description="Helical" evidence="8">
    <location>
        <begin position="78"/>
        <end position="100"/>
    </location>
</feature>
<feature type="transmembrane region" description="Helical" evidence="8">
    <location>
        <begin position="293"/>
        <end position="311"/>
    </location>
</feature>
<dbReference type="STRING" id="83767.SAMN05660652_01549"/>
<accession>A0A1G8BN00</accession>
<dbReference type="PANTHER" id="PTHR33908">
    <property type="entry name" value="MANNOSYLTRANSFERASE YKCB-RELATED"/>
    <property type="match status" value="1"/>
</dbReference>
<evidence type="ECO:0000256" key="8">
    <source>
        <dbReference type="SAM" id="Phobius"/>
    </source>
</evidence>
<dbReference type="EMBL" id="FNCY01000005">
    <property type="protein sequence ID" value="SDH34428.1"/>
    <property type="molecule type" value="Genomic_DNA"/>
</dbReference>
<dbReference type="PANTHER" id="PTHR33908:SF11">
    <property type="entry name" value="MEMBRANE PROTEIN"/>
    <property type="match status" value="1"/>
</dbReference>
<evidence type="ECO:0000256" key="2">
    <source>
        <dbReference type="ARBA" id="ARBA00022475"/>
    </source>
</evidence>
<evidence type="ECO:0000256" key="4">
    <source>
        <dbReference type="ARBA" id="ARBA00022679"/>
    </source>
</evidence>
<dbReference type="AlphaFoldDB" id="A0A1G8BN00"/>
<protein>
    <submittedName>
        <fullName evidence="10">4-amino-4-deoxy-L-arabinose transferase</fullName>
    </submittedName>
</protein>
<evidence type="ECO:0000259" key="9">
    <source>
        <dbReference type="Pfam" id="PF13231"/>
    </source>
</evidence>
<evidence type="ECO:0000313" key="11">
    <source>
        <dbReference type="Proteomes" id="UP000198607"/>
    </source>
</evidence>
<feature type="transmembrane region" description="Helical" evidence="8">
    <location>
        <begin position="269"/>
        <end position="287"/>
    </location>
</feature>
<dbReference type="Pfam" id="PF13231">
    <property type="entry name" value="PMT_2"/>
    <property type="match status" value="1"/>
</dbReference>
<evidence type="ECO:0000256" key="7">
    <source>
        <dbReference type="ARBA" id="ARBA00023136"/>
    </source>
</evidence>
<organism evidence="10 11">
    <name type="scientific">Propionivibrio dicarboxylicus</name>
    <dbReference type="NCBI Taxonomy" id="83767"/>
    <lineage>
        <taxon>Bacteria</taxon>
        <taxon>Pseudomonadati</taxon>
        <taxon>Pseudomonadota</taxon>
        <taxon>Betaproteobacteria</taxon>
        <taxon>Rhodocyclales</taxon>
        <taxon>Rhodocyclaceae</taxon>
        <taxon>Propionivibrio</taxon>
    </lineage>
</organism>
<proteinExistence type="predicted"/>
<dbReference type="InterPro" id="IPR038731">
    <property type="entry name" value="RgtA/B/C-like"/>
</dbReference>
<evidence type="ECO:0000313" key="10">
    <source>
        <dbReference type="EMBL" id="SDH34428.1"/>
    </source>
</evidence>
<feature type="transmembrane region" description="Helical" evidence="8">
    <location>
        <begin position="323"/>
        <end position="346"/>
    </location>
</feature>
<dbReference type="GO" id="GO:0005886">
    <property type="term" value="C:plasma membrane"/>
    <property type="evidence" value="ECO:0007669"/>
    <property type="project" value="UniProtKB-SubCell"/>
</dbReference>
<feature type="transmembrane region" description="Helical" evidence="8">
    <location>
        <begin position="121"/>
        <end position="147"/>
    </location>
</feature>
<feature type="transmembrane region" description="Helical" evidence="8">
    <location>
        <begin position="159"/>
        <end position="184"/>
    </location>
</feature>
<evidence type="ECO:0000256" key="1">
    <source>
        <dbReference type="ARBA" id="ARBA00004651"/>
    </source>
</evidence>
<keyword evidence="7 8" id="KW-0472">Membrane</keyword>
<dbReference type="RefSeq" id="WP_218122666.1">
    <property type="nucleotide sequence ID" value="NZ_FNCY01000005.1"/>
</dbReference>
<sequence>MTSSFSGRASVADARRVFLATFALTLLLKLWLAAAFPMTGDEAFFLQWGLIPDWGYYDHPPMIGWILYGLSHISLDPLVLRSATVALWSLIALGLVDLLLRWAPDTPERAYWLGGLLLVQPFAWALNIVTTDTPLIFFVFFSGYAFLRARLGGGWRWDAAAGVCLGLALLSKFFAALLALAYAVYLIRRRGERARLLLIALCALPFFAENVWYNATHCWNNVMFNVFNRNENTHWSAGYVALYLGMMLYLLTPWASLRLIRERRSLQQHGPIVALFLVAFALMLVVSTRKVVGLHWVLGFVPFAFLALGAVTDGASLRRYFRWTLWLSAPHLVAIAVVIVAPISVWEGRAFHDDVVFHKKTGEIVAALRKNLPERGAIMARAYTPASILSYYAGEYWPVFGEGRFHARQDDVVVDFRTYAGRPLRIFDRKPIEAEALAPYFDRVKVSTFSIEGVTYWFADGDNFNYPAYREGVLKRVAEHFYRIPSYLPVLGCDFLTRYDFPCPTPTAPDKQ</sequence>
<keyword evidence="2" id="KW-1003">Cell membrane</keyword>
<dbReference type="GO" id="GO:0009103">
    <property type="term" value="P:lipopolysaccharide biosynthetic process"/>
    <property type="evidence" value="ECO:0007669"/>
    <property type="project" value="UniProtKB-ARBA"/>
</dbReference>
<feature type="transmembrane region" description="Helical" evidence="8">
    <location>
        <begin position="196"/>
        <end position="215"/>
    </location>
</feature>
<evidence type="ECO:0000256" key="3">
    <source>
        <dbReference type="ARBA" id="ARBA00022676"/>
    </source>
</evidence>
<dbReference type="InterPro" id="IPR050297">
    <property type="entry name" value="LipidA_mod_glycosyltrf_83"/>
</dbReference>
<evidence type="ECO:0000256" key="5">
    <source>
        <dbReference type="ARBA" id="ARBA00022692"/>
    </source>
</evidence>
<reference evidence="10 11" key="1">
    <citation type="submission" date="2016-10" db="EMBL/GenBank/DDBJ databases">
        <authorList>
            <person name="de Groot N.N."/>
        </authorList>
    </citation>
    <scope>NUCLEOTIDE SEQUENCE [LARGE SCALE GENOMIC DNA]</scope>
    <source>
        <strain evidence="10 11">DSM 5885</strain>
    </source>
</reference>
<feature type="transmembrane region" description="Helical" evidence="8">
    <location>
        <begin position="235"/>
        <end position="257"/>
    </location>
</feature>
<evidence type="ECO:0000256" key="6">
    <source>
        <dbReference type="ARBA" id="ARBA00022989"/>
    </source>
</evidence>
<keyword evidence="6 8" id="KW-1133">Transmembrane helix</keyword>
<dbReference type="Proteomes" id="UP000198607">
    <property type="component" value="Unassembled WGS sequence"/>
</dbReference>
<feature type="domain" description="Glycosyltransferase RgtA/B/C/D-like" evidence="9">
    <location>
        <begin position="58"/>
        <end position="208"/>
    </location>
</feature>